<dbReference type="SUPFAM" id="SSF53850">
    <property type="entry name" value="Periplasmic binding protein-like II"/>
    <property type="match status" value="1"/>
</dbReference>
<sequence length="332" mass="34687">MRERSMAPTPIGRRPLLAAAAAPTAPALARAQAAAWPQRPVRLVVPFPPGGSNDVVARPLAERLQARTGQPFVVENRAGAGGAIGAAQVAQAPADGHTLMVTSSSFATSAVSQRTPWDALGSFDAVALLARAPFFVMVHPDLPARNVADLVRLARETPGGLDYGTSGAGGINHFVTEYFCMRAGIRMTPVPYRGTAPAVTDLIAGNIRVMVTTVASASAAIREGRVRVVAATAPGGGLPPNVGEVQTAREQGLDYEVSIWWGLLAPRGLAPDVRTAVHAAANAALAEPELARIYEGEGARPARGGPEEFPTLLREELARWREVAQAAGIRAE</sequence>
<dbReference type="InterPro" id="IPR042100">
    <property type="entry name" value="Bug_dom1"/>
</dbReference>
<organism evidence="2">
    <name type="scientific">uncultured Acetobacteraceae bacterium</name>
    <dbReference type="NCBI Taxonomy" id="169975"/>
    <lineage>
        <taxon>Bacteria</taxon>
        <taxon>Pseudomonadati</taxon>
        <taxon>Pseudomonadota</taxon>
        <taxon>Alphaproteobacteria</taxon>
        <taxon>Acetobacterales</taxon>
        <taxon>Acetobacteraceae</taxon>
        <taxon>environmental samples</taxon>
    </lineage>
</organism>
<evidence type="ECO:0000256" key="1">
    <source>
        <dbReference type="ARBA" id="ARBA00006987"/>
    </source>
</evidence>
<gene>
    <name evidence="2" type="ORF">AVDCRST_MAG08-179</name>
</gene>
<dbReference type="EMBL" id="CADCTG010000020">
    <property type="protein sequence ID" value="CAA9212259.1"/>
    <property type="molecule type" value="Genomic_DNA"/>
</dbReference>
<dbReference type="Gene3D" id="3.40.190.10">
    <property type="entry name" value="Periplasmic binding protein-like II"/>
    <property type="match status" value="1"/>
</dbReference>
<dbReference type="Pfam" id="PF03401">
    <property type="entry name" value="TctC"/>
    <property type="match status" value="1"/>
</dbReference>
<comment type="similarity">
    <text evidence="1">Belongs to the UPF0065 (bug) family.</text>
</comment>
<dbReference type="PIRSF" id="PIRSF017082">
    <property type="entry name" value="YflP"/>
    <property type="match status" value="1"/>
</dbReference>
<dbReference type="AlphaFoldDB" id="A0A6J4H1B3"/>
<dbReference type="Gene3D" id="3.40.190.150">
    <property type="entry name" value="Bordetella uptake gene, domain 1"/>
    <property type="match status" value="1"/>
</dbReference>
<dbReference type="InterPro" id="IPR005064">
    <property type="entry name" value="BUG"/>
</dbReference>
<dbReference type="PANTHER" id="PTHR42928">
    <property type="entry name" value="TRICARBOXYLATE-BINDING PROTEIN"/>
    <property type="match status" value="1"/>
</dbReference>
<protein>
    <submittedName>
        <fullName evidence="2">BUG/TctC family periplasmic protein</fullName>
    </submittedName>
</protein>
<proteinExistence type="inferred from homology"/>
<evidence type="ECO:0000313" key="2">
    <source>
        <dbReference type="EMBL" id="CAA9212259.1"/>
    </source>
</evidence>
<name>A0A6J4H1B3_9PROT</name>
<dbReference type="PANTHER" id="PTHR42928:SF5">
    <property type="entry name" value="BLR1237 PROTEIN"/>
    <property type="match status" value="1"/>
</dbReference>
<reference evidence="2" key="1">
    <citation type="submission" date="2020-02" db="EMBL/GenBank/DDBJ databases">
        <authorList>
            <person name="Meier V. D."/>
        </authorList>
    </citation>
    <scope>NUCLEOTIDE SEQUENCE</scope>
    <source>
        <strain evidence="2">AVDCRST_MAG08</strain>
    </source>
</reference>
<accession>A0A6J4H1B3</accession>